<dbReference type="SUPFAM" id="SSF46785">
    <property type="entry name" value="Winged helix' DNA-binding domain"/>
    <property type="match status" value="1"/>
</dbReference>
<dbReference type="Pfam" id="PF03466">
    <property type="entry name" value="LysR_substrate"/>
    <property type="match status" value="1"/>
</dbReference>
<dbReference type="GO" id="GO:0003677">
    <property type="term" value="F:DNA binding"/>
    <property type="evidence" value="ECO:0007669"/>
    <property type="project" value="UniProtKB-KW"/>
</dbReference>
<proteinExistence type="inferred from homology"/>
<keyword evidence="2" id="KW-0805">Transcription regulation</keyword>
<reference evidence="6" key="1">
    <citation type="submission" date="2024-06" db="EMBL/GenBank/DDBJ databases">
        <title>Methylostella associata gen. nov., sp. nov., a novel Ancalomicrobiaceae-affiliated facultatively methylotrophic bacteria that feed on methanotrophs of the genus Methylococcus.</title>
        <authorList>
            <person name="Saltykova V."/>
            <person name="Danilova O.V."/>
            <person name="Oshkin I.Y."/>
            <person name="Belova S.E."/>
            <person name="Pimenov N.V."/>
            <person name="Dedysh S.N."/>
        </authorList>
    </citation>
    <scope>NUCLEOTIDE SEQUENCE</scope>
    <source>
        <strain evidence="6">S20</strain>
    </source>
</reference>
<evidence type="ECO:0000256" key="3">
    <source>
        <dbReference type="ARBA" id="ARBA00023125"/>
    </source>
</evidence>
<evidence type="ECO:0000256" key="4">
    <source>
        <dbReference type="ARBA" id="ARBA00023163"/>
    </source>
</evidence>
<dbReference type="Gene3D" id="3.40.190.10">
    <property type="entry name" value="Periplasmic binding protein-like II"/>
    <property type="match status" value="2"/>
</dbReference>
<feature type="domain" description="HTH lysR-type" evidence="5">
    <location>
        <begin position="19"/>
        <end position="76"/>
    </location>
</feature>
<dbReference type="SUPFAM" id="SSF53850">
    <property type="entry name" value="Periplasmic binding protein-like II"/>
    <property type="match status" value="1"/>
</dbReference>
<dbReference type="KEGG" id="mflg:ABS361_02970"/>
<protein>
    <submittedName>
        <fullName evidence="6">LysR substrate-binding domain-containing protein</fullName>
    </submittedName>
</protein>
<dbReference type="PANTHER" id="PTHR30579:SF7">
    <property type="entry name" value="HTH-TYPE TRANSCRIPTIONAL REGULATOR LRHA-RELATED"/>
    <property type="match status" value="1"/>
</dbReference>
<dbReference type="PANTHER" id="PTHR30579">
    <property type="entry name" value="TRANSCRIPTIONAL REGULATOR"/>
    <property type="match status" value="1"/>
</dbReference>
<dbReference type="InterPro" id="IPR036388">
    <property type="entry name" value="WH-like_DNA-bd_sf"/>
</dbReference>
<dbReference type="EMBL" id="CP158568">
    <property type="protein sequence ID" value="XBY45266.1"/>
    <property type="molecule type" value="Genomic_DNA"/>
</dbReference>
<dbReference type="PROSITE" id="PS50931">
    <property type="entry name" value="HTH_LYSR"/>
    <property type="match status" value="1"/>
</dbReference>
<dbReference type="InterPro" id="IPR005119">
    <property type="entry name" value="LysR_subst-bd"/>
</dbReference>
<dbReference type="InterPro" id="IPR000847">
    <property type="entry name" value="LysR_HTH_N"/>
</dbReference>
<dbReference type="AlphaFoldDB" id="A0AAU7XDW4"/>
<dbReference type="InterPro" id="IPR036390">
    <property type="entry name" value="WH_DNA-bd_sf"/>
</dbReference>
<evidence type="ECO:0000256" key="2">
    <source>
        <dbReference type="ARBA" id="ARBA00023015"/>
    </source>
</evidence>
<sequence length="316" mass="33736">MALVADCGQPGFGAVGPGLEIDLLRTLVAIVNTGSFSRAATAVYRTPSAVSMQMKRLEEIVGKPIFAKDGRSVALTPTGEELVGYARRILQLSDEALSRFRCQSTTGVVRLGTPDDYATRFLPPILARFAATHPMVQVDVTCLSSTSLLPLLDEGTLDIALVSVCSAHTPNTIVHREPLVWAGVKRGVAHERRPLPLALSGPTCSWRLRALGELDTRNIPYRVAYTSQHYIGQVAALLADLAVAPLPASVVTGDLGLVDDPSLPPLGYYEIDLKTSPRASGPAFEALLSHIRQSFVEEQARAMPGSGMPTNVMAVA</sequence>
<evidence type="ECO:0000256" key="1">
    <source>
        <dbReference type="ARBA" id="ARBA00009437"/>
    </source>
</evidence>
<gene>
    <name evidence="6" type="ORF">ABS361_02970</name>
</gene>
<keyword evidence="3" id="KW-0238">DNA-binding</keyword>
<comment type="similarity">
    <text evidence="1">Belongs to the LysR transcriptional regulatory family.</text>
</comment>
<dbReference type="GO" id="GO:0003700">
    <property type="term" value="F:DNA-binding transcription factor activity"/>
    <property type="evidence" value="ECO:0007669"/>
    <property type="project" value="InterPro"/>
</dbReference>
<dbReference type="InterPro" id="IPR050176">
    <property type="entry name" value="LTTR"/>
</dbReference>
<dbReference type="Pfam" id="PF00126">
    <property type="entry name" value="HTH_1"/>
    <property type="match status" value="1"/>
</dbReference>
<keyword evidence="4" id="KW-0804">Transcription</keyword>
<dbReference type="Gene3D" id="1.10.10.10">
    <property type="entry name" value="Winged helix-like DNA-binding domain superfamily/Winged helix DNA-binding domain"/>
    <property type="match status" value="1"/>
</dbReference>
<dbReference type="RefSeq" id="WP_407050356.1">
    <property type="nucleotide sequence ID" value="NZ_CP158568.1"/>
</dbReference>
<name>A0AAU7XDW4_9HYPH</name>
<evidence type="ECO:0000259" key="5">
    <source>
        <dbReference type="PROSITE" id="PS50931"/>
    </source>
</evidence>
<evidence type="ECO:0000313" key="6">
    <source>
        <dbReference type="EMBL" id="XBY45266.1"/>
    </source>
</evidence>
<accession>A0AAU7XDW4</accession>
<organism evidence="6">
    <name type="scientific">Methyloraptor flagellatus</name>
    <dbReference type="NCBI Taxonomy" id="3162530"/>
    <lineage>
        <taxon>Bacteria</taxon>
        <taxon>Pseudomonadati</taxon>
        <taxon>Pseudomonadota</taxon>
        <taxon>Alphaproteobacteria</taxon>
        <taxon>Hyphomicrobiales</taxon>
        <taxon>Ancalomicrobiaceae</taxon>
        <taxon>Methyloraptor</taxon>
    </lineage>
</organism>